<dbReference type="EMBL" id="KN847532">
    <property type="protein sequence ID" value="KIW07535.1"/>
    <property type="molecule type" value="Genomic_DNA"/>
</dbReference>
<reference evidence="2 3" key="1">
    <citation type="submission" date="2015-01" db="EMBL/GenBank/DDBJ databases">
        <title>The Genome Sequence of Ochroconis gallopava CBS43764.</title>
        <authorList>
            <consortium name="The Broad Institute Genomics Platform"/>
            <person name="Cuomo C."/>
            <person name="de Hoog S."/>
            <person name="Gorbushina A."/>
            <person name="Stielow B."/>
            <person name="Teixiera M."/>
            <person name="Abouelleil A."/>
            <person name="Chapman S.B."/>
            <person name="Priest M."/>
            <person name="Young S.K."/>
            <person name="Wortman J."/>
            <person name="Nusbaum C."/>
            <person name="Birren B."/>
        </authorList>
    </citation>
    <scope>NUCLEOTIDE SEQUENCE [LARGE SCALE GENOMIC DNA]</scope>
    <source>
        <strain evidence="2 3">CBS 43764</strain>
    </source>
</reference>
<dbReference type="HOGENOM" id="CLU_1846669_0_0_1"/>
<keyword evidence="3" id="KW-1185">Reference proteome</keyword>
<organism evidence="2 3">
    <name type="scientific">Verruconis gallopava</name>
    <dbReference type="NCBI Taxonomy" id="253628"/>
    <lineage>
        <taxon>Eukaryota</taxon>
        <taxon>Fungi</taxon>
        <taxon>Dikarya</taxon>
        <taxon>Ascomycota</taxon>
        <taxon>Pezizomycotina</taxon>
        <taxon>Dothideomycetes</taxon>
        <taxon>Pleosporomycetidae</taxon>
        <taxon>Venturiales</taxon>
        <taxon>Sympoventuriaceae</taxon>
        <taxon>Verruconis</taxon>
    </lineage>
</organism>
<evidence type="ECO:0000256" key="1">
    <source>
        <dbReference type="SAM" id="MobiDB-lite"/>
    </source>
</evidence>
<name>A0A0D2AM57_9PEZI</name>
<feature type="region of interest" description="Disordered" evidence="1">
    <location>
        <begin position="50"/>
        <end position="85"/>
    </location>
</feature>
<accession>A0A0D2AM57</accession>
<dbReference type="GeneID" id="27309470"/>
<dbReference type="RefSeq" id="XP_016217404.1">
    <property type="nucleotide sequence ID" value="XM_016354392.1"/>
</dbReference>
<protein>
    <submittedName>
        <fullName evidence="2">Uncharacterized protein</fullName>
    </submittedName>
</protein>
<proteinExistence type="predicted"/>
<dbReference type="VEuPathDB" id="FungiDB:PV09_01497"/>
<sequence length="139" mass="15808">MTFLSNRVKPQALSYCGDGPTLQVSILHRTLLSVAMRGVLPLPERQTRFHTNGRNVPSARGHRRAPTSSENCRTERDRKNMKEKKQNKRYFTLSPCNARLHANAIPLFPLLMHLKRSKRIRMTACSWGGANGMTYCTVV</sequence>
<dbReference type="AlphaFoldDB" id="A0A0D2AM57"/>
<feature type="compositionally biased region" description="Basic and acidic residues" evidence="1">
    <location>
        <begin position="72"/>
        <end position="84"/>
    </location>
</feature>
<dbReference type="InParanoid" id="A0A0D2AM57"/>
<evidence type="ECO:0000313" key="3">
    <source>
        <dbReference type="Proteomes" id="UP000053259"/>
    </source>
</evidence>
<evidence type="ECO:0000313" key="2">
    <source>
        <dbReference type="EMBL" id="KIW07535.1"/>
    </source>
</evidence>
<dbReference type="Proteomes" id="UP000053259">
    <property type="component" value="Unassembled WGS sequence"/>
</dbReference>
<gene>
    <name evidence="2" type="ORF">PV09_01497</name>
</gene>